<keyword evidence="1" id="KW-0812">Transmembrane</keyword>
<dbReference type="AlphaFoldDB" id="A0A9D1UZQ3"/>
<dbReference type="FunFam" id="2.60.120.1440:FF:000001">
    <property type="entry name" value="Putative anti-sigma factor"/>
    <property type="match status" value="1"/>
</dbReference>
<feature type="transmembrane region" description="Helical" evidence="1">
    <location>
        <begin position="83"/>
        <end position="104"/>
    </location>
</feature>
<dbReference type="EMBL" id="DXFT01000100">
    <property type="protein sequence ID" value="HIX03500.1"/>
    <property type="molecule type" value="Genomic_DNA"/>
</dbReference>
<evidence type="ECO:0000259" key="3">
    <source>
        <dbReference type="Pfam" id="PF16344"/>
    </source>
</evidence>
<accession>A0A9D1UZQ3</accession>
<name>A0A9D1UZQ3_9BACT</name>
<comment type="caution">
    <text evidence="4">The sequence shown here is derived from an EMBL/GenBank/DDBJ whole genome shotgun (WGS) entry which is preliminary data.</text>
</comment>
<reference evidence="4" key="2">
    <citation type="submission" date="2021-04" db="EMBL/GenBank/DDBJ databases">
        <authorList>
            <person name="Gilroy R."/>
        </authorList>
    </citation>
    <scope>NUCLEOTIDE SEQUENCE</scope>
    <source>
        <strain evidence="4">23274</strain>
    </source>
</reference>
<reference evidence="4" key="1">
    <citation type="journal article" date="2021" name="PeerJ">
        <title>Extensive microbial diversity within the chicken gut microbiome revealed by metagenomics and culture.</title>
        <authorList>
            <person name="Gilroy R."/>
            <person name="Ravi A."/>
            <person name="Getino M."/>
            <person name="Pursley I."/>
            <person name="Horton D.L."/>
            <person name="Alikhan N.F."/>
            <person name="Baker D."/>
            <person name="Gharbi K."/>
            <person name="Hall N."/>
            <person name="Watson M."/>
            <person name="Adriaenssens E.M."/>
            <person name="Foster-Nyarko E."/>
            <person name="Jarju S."/>
            <person name="Secka A."/>
            <person name="Antonio M."/>
            <person name="Oren A."/>
            <person name="Chaudhuri R.R."/>
            <person name="La Ragione R."/>
            <person name="Hildebrand F."/>
            <person name="Pallen M.J."/>
        </authorList>
    </citation>
    <scope>NUCLEOTIDE SEQUENCE</scope>
    <source>
        <strain evidence="4">23274</strain>
    </source>
</reference>
<feature type="domain" description="FecR protein" evidence="2">
    <location>
        <begin position="181"/>
        <end position="276"/>
    </location>
</feature>
<dbReference type="PANTHER" id="PTHR30273">
    <property type="entry name" value="PERIPLASMIC SIGNAL SENSOR AND SIGMA FACTOR ACTIVATOR FECR-RELATED"/>
    <property type="match status" value="1"/>
</dbReference>
<gene>
    <name evidence="4" type="ORF">H9863_05205</name>
</gene>
<dbReference type="Proteomes" id="UP000824202">
    <property type="component" value="Unassembled WGS sequence"/>
</dbReference>
<evidence type="ECO:0000259" key="2">
    <source>
        <dbReference type="Pfam" id="PF04773"/>
    </source>
</evidence>
<dbReference type="InterPro" id="IPR032508">
    <property type="entry name" value="FecR_C"/>
</dbReference>
<dbReference type="Gene3D" id="3.55.50.30">
    <property type="match status" value="1"/>
</dbReference>
<organism evidence="4 5">
    <name type="scientific">Candidatus Odoribacter faecigallinarum</name>
    <dbReference type="NCBI Taxonomy" id="2838706"/>
    <lineage>
        <taxon>Bacteria</taxon>
        <taxon>Pseudomonadati</taxon>
        <taxon>Bacteroidota</taxon>
        <taxon>Bacteroidia</taxon>
        <taxon>Bacteroidales</taxon>
        <taxon>Odoribacteraceae</taxon>
        <taxon>Odoribacter</taxon>
    </lineage>
</organism>
<dbReference type="Gene3D" id="2.60.120.1440">
    <property type="match status" value="1"/>
</dbReference>
<proteinExistence type="predicted"/>
<evidence type="ECO:0000256" key="1">
    <source>
        <dbReference type="SAM" id="Phobius"/>
    </source>
</evidence>
<protein>
    <submittedName>
        <fullName evidence="4">FecR family protein</fullName>
    </submittedName>
</protein>
<dbReference type="PANTHER" id="PTHR30273:SF2">
    <property type="entry name" value="PROTEIN FECR"/>
    <property type="match status" value="1"/>
</dbReference>
<dbReference type="InterPro" id="IPR006860">
    <property type="entry name" value="FecR"/>
</dbReference>
<keyword evidence="1" id="KW-0472">Membrane</keyword>
<dbReference type="Pfam" id="PF04773">
    <property type="entry name" value="FecR"/>
    <property type="match status" value="1"/>
</dbReference>
<sequence length="401" mass="45696">MKKTIEEWIADYCAGTLTREEGEQLRQLLLHDPEARRFFRDAREAESLMRALEWDRRLDAREAWQRCLAAWKHRRQVRRLRRWVLSGVAAAVAVGAIVTALWIYPRTERAVLPQLAEVEQPSIAPGELKAVLSDESGQRLEITSASSSRIVAPDGTVLVNDSLEGLRYDRSRTEEQVKWQTLSVPVGGEYRFALPDGTRVWVNSASEVRFPTRFAGDLREIYMTGEVYMEVAHDARHPFVVHTGEKLVRVLGTTFNLAAYPDEQEVVATLVEGSVEFCDREKCVRLQPGEQAVLDEATGRIEKREVNTALYTSWASGMFEYENMPLEDIARQLSRWYDVQFVFDDSAFRSHAFTGVVKRTQTLEKVLSLIEKTTNVSFEITGRTVHIKRTEDAANTLRSGN</sequence>
<evidence type="ECO:0000313" key="4">
    <source>
        <dbReference type="EMBL" id="HIX03500.1"/>
    </source>
</evidence>
<dbReference type="GO" id="GO:0016989">
    <property type="term" value="F:sigma factor antagonist activity"/>
    <property type="evidence" value="ECO:0007669"/>
    <property type="project" value="TreeGrafter"/>
</dbReference>
<evidence type="ECO:0000313" key="5">
    <source>
        <dbReference type="Proteomes" id="UP000824202"/>
    </source>
</evidence>
<dbReference type="InterPro" id="IPR012373">
    <property type="entry name" value="Ferrdict_sens_TM"/>
</dbReference>
<feature type="domain" description="Protein FecR C-terminal" evidence="3">
    <location>
        <begin position="319"/>
        <end position="387"/>
    </location>
</feature>
<dbReference type="Pfam" id="PF16344">
    <property type="entry name" value="FecR_C"/>
    <property type="match status" value="1"/>
</dbReference>
<keyword evidence="1" id="KW-1133">Transmembrane helix</keyword>